<evidence type="ECO:0000256" key="10">
    <source>
        <dbReference type="ARBA" id="ARBA00022840"/>
    </source>
</evidence>
<evidence type="ECO:0000256" key="11">
    <source>
        <dbReference type="ARBA" id="ARBA00032808"/>
    </source>
</evidence>
<evidence type="ECO:0000259" key="15">
    <source>
        <dbReference type="Pfam" id="PF08543"/>
    </source>
</evidence>
<keyword evidence="17" id="KW-1185">Reference proteome</keyword>
<protein>
    <recommendedName>
        <fullName evidence="6">Pyridoxal kinase</fullName>
        <ecNumber evidence="5">2.7.1.35</ecNumber>
    </recommendedName>
    <alternativeName>
        <fullName evidence="11">Pyridoxine kinase</fullName>
    </alternativeName>
</protein>
<dbReference type="PANTHER" id="PTHR10534">
    <property type="entry name" value="PYRIDOXAL KINASE"/>
    <property type="match status" value="1"/>
</dbReference>
<evidence type="ECO:0000256" key="3">
    <source>
        <dbReference type="ARBA" id="ARBA00005210"/>
    </source>
</evidence>
<evidence type="ECO:0000256" key="9">
    <source>
        <dbReference type="ARBA" id="ARBA00022777"/>
    </source>
</evidence>
<dbReference type="GO" id="GO:0042816">
    <property type="term" value="P:vitamin B6 metabolic process"/>
    <property type="evidence" value="ECO:0007669"/>
    <property type="project" value="UniProtKB-ARBA"/>
</dbReference>
<evidence type="ECO:0000313" key="17">
    <source>
        <dbReference type="Proteomes" id="UP001608902"/>
    </source>
</evidence>
<reference evidence="16 17" key="1">
    <citation type="submission" date="2024-08" db="EMBL/GenBank/DDBJ databases">
        <title>Gnathostoma spinigerum genome.</title>
        <authorList>
            <person name="Gonzalez-Bertolin B."/>
            <person name="Monzon S."/>
            <person name="Zaballos A."/>
            <person name="Jimenez P."/>
            <person name="Dekumyoy P."/>
            <person name="Varona S."/>
            <person name="Cuesta I."/>
            <person name="Sumanam S."/>
            <person name="Adisakwattana P."/>
            <person name="Gasser R.B."/>
            <person name="Hernandez-Gonzalez A."/>
            <person name="Young N.D."/>
            <person name="Perteguer M.J."/>
        </authorList>
    </citation>
    <scope>NUCLEOTIDE SEQUENCE [LARGE SCALE GENOMIC DNA]</scope>
    <source>
        <strain evidence="16">AL3</strain>
        <tissue evidence="16">Liver</tissue>
    </source>
</reference>
<dbReference type="AlphaFoldDB" id="A0ABD6EPM1"/>
<keyword evidence="8" id="KW-0547">Nucleotide-binding</keyword>
<dbReference type="PANTHER" id="PTHR10534:SF2">
    <property type="entry name" value="PYRIDOXAL KINASE"/>
    <property type="match status" value="1"/>
</dbReference>
<evidence type="ECO:0000256" key="8">
    <source>
        <dbReference type="ARBA" id="ARBA00022741"/>
    </source>
</evidence>
<dbReference type="InterPro" id="IPR004625">
    <property type="entry name" value="PyrdxlKinase"/>
</dbReference>
<dbReference type="EMBL" id="JBGFUD010006820">
    <property type="protein sequence ID" value="MFH4981226.1"/>
    <property type="molecule type" value="Genomic_DNA"/>
</dbReference>
<evidence type="ECO:0000256" key="12">
    <source>
        <dbReference type="ARBA" id="ARBA00047310"/>
    </source>
</evidence>
<comment type="pathway">
    <text evidence="3">Cofactor metabolism; pyridoxal 5'-phosphate salvage; pyridoxal 5'-phosphate from pyridoxal: step 1/1.</text>
</comment>
<organism evidence="16 17">
    <name type="scientific">Gnathostoma spinigerum</name>
    <dbReference type="NCBI Taxonomy" id="75299"/>
    <lineage>
        <taxon>Eukaryota</taxon>
        <taxon>Metazoa</taxon>
        <taxon>Ecdysozoa</taxon>
        <taxon>Nematoda</taxon>
        <taxon>Chromadorea</taxon>
        <taxon>Rhabditida</taxon>
        <taxon>Spirurina</taxon>
        <taxon>Gnathostomatomorpha</taxon>
        <taxon>Gnathostomatoidea</taxon>
        <taxon>Gnathostomatidae</taxon>
        <taxon>Gnathostoma</taxon>
    </lineage>
</organism>
<evidence type="ECO:0000256" key="1">
    <source>
        <dbReference type="ARBA" id="ARBA00004750"/>
    </source>
</evidence>
<dbReference type="Gene3D" id="3.40.1190.20">
    <property type="match status" value="1"/>
</dbReference>
<evidence type="ECO:0000256" key="7">
    <source>
        <dbReference type="ARBA" id="ARBA00022679"/>
    </source>
</evidence>
<comment type="caution">
    <text evidence="16">The sequence shown here is derived from an EMBL/GenBank/DDBJ whole genome shotgun (WGS) entry which is preliminary data.</text>
</comment>
<dbReference type="GO" id="GO:0008478">
    <property type="term" value="F:pyridoxal kinase activity"/>
    <property type="evidence" value="ECO:0007669"/>
    <property type="project" value="UniProtKB-EC"/>
</dbReference>
<evidence type="ECO:0000256" key="4">
    <source>
        <dbReference type="ARBA" id="ARBA00008805"/>
    </source>
</evidence>
<comment type="catalytic activity">
    <reaction evidence="14">
        <text>pyridoxine + ATP = pyridoxine 5'-phosphate + ADP + H(+)</text>
        <dbReference type="Rhea" id="RHEA:25108"/>
        <dbReference type="ChEBI" id="CHEBI:15378"/>
        <dbReference type="ChEBI" id="CHEBI:16709"/>
        <dbReference type="ChEBI" id="CHEBI:30616"/>
        <dbReference type="ChEBI" id="CHEBI:58589"/>
        <dbReference type="ChEBI" id="CHEBI:456216"/>
        <dbReference type="EC" id="2.7.1.35"/>
    </reaction>
    <physiologicalReaction direction="left-to-right" evidence="14">
        <dbReference type="Rhea" id="RHEA:25109"/>
    </physiologicalReaction>
</comment>
<dbReference type="InterPro" id="IPR029056">
    <property type="entry name" value="Ribokinase-like"/>
</dbReference>
<evidence type="ECO:0000256" key="14">
    <source>
        <dbReference type="ARBA" id="ARBA00048524"/>
    </source>
</evidence>
<keyword evidence="10" id="KW-0067">ATP-binding</keyword>
<dbReference type="Proteomes" id="UP001608902">
    <property type="component" value="Unassembled WGS sequence"/>
</dbReference>
<keyword evidence="9" id="KW-0418">Kinase</keyword>
<feature type="domain" description="Pyridoxamine kinase/Phosphomethylpyrimidine kinase" evidence="15">
    <location>
        <begin position="4"/>
        <end position="136"/>
    </location>
</feature>
<dbReference type="GO" id="GO:0005524">
    <property type="term" value="F:ATP binding"/>
    <property type="evidence" value="ECO:0007669"/>
    <property type="project" value="UniProtKB-KW"/>
</dbReference>
<dbReference type="SUPFAM" id="SSF53613">
    <property type="entry name" value="Ribokinase-like"/>
    <property type="match status" value="1"/>
</dbReference>
<evidence type="ECO:0000256" key="5">
    <source>
        <dbReference type="ARBA" id="ARBA00012104"/>
    </source>
</evidence>
<dbReference type="EC" id="2.7.1.35" evidence="5"/>
<evidence type="ECO:0000256" key="13">
    <source>
        <dbReference type="ARBA" id="ARBA00047377"/>
    </source>
</evidence>
<dbReference type="Pfam" id="PF08543">
    <property type="entry name" value="Phos_pyr_kin"/>
    <property type="match status" value="1"/>
</dbReference>
<comment type="pathway">
    <text evidence="2">Cofactor metabolism; pyridoxal 5'-phosphate salvage; pyridoxine 5'-phosphate from pyridoxine: step 1/1.</text>
</comment>
<evidence type="ECO:0000256" key="6">
    <source>
        <dbReference type="ARBA" id="ARBA00018134"/>
    </source>
</evidence>
<comment type="catalytic activity">
    <reaction evidence="12">
        <text>pyridoxamine + ATP = pyridoxamine 5'-phosphate + ADP + H(+)</text>
        <dbReference type="Rhea" id="RHEA:25104"/>
        <dbReference type="ChEBI" id="CHEBI:15378"/>
        <dbReference type="ChEBI" id="CHEBI:30616"/>
        <dbReference type="ChEBI" id="CHEBI:57761"/>
        <dbReference type="ChEBI" id="CHEBI:58451"/>
        <dbReference type="ChEBI" id="CHEBI:456216"/>
        <dbReference type="EC" id="2.7.1.35"/>
    </reaction>
    <physiologicalReaction direction="left-to-right" evidence="12">
        <dbReference type="Rhea" id="RHEA:25105"/>
    </physiologicalReaction>
</comment>
<accession>A0ABD6EPM1</accession>
<evidence type="ECO:0000256" key="2">
    <source>
        <dbReference type="ARBA" id="ARBA00004835"/>
    </source>
</evidence>
<proteinExistence type="inferred from homology"/>
<dbReference type="InterPro" id="IPR013749">
    <property type="entry name" value="PM/HMP-P_kinase-1"/>
</dbReference>
<comment type="pathway">
    <text evidence="1">Cofactor metabolism; pyridoxal 5'-phosphate salvage; pyridoxamine 5'-phosphate from pyridoxamine: step 1/1.</text>
</comment>
<evidence type="ECO:0000313" key="16">
    <source>
        <dbReference type="EMBL" id="MFH4981226.1"/>
    </source>
</evidence>
<keyword evidence="7" id="KW-0808">Transferase</keyword>
<comment type="similarity">
    <text evidence="4">Belongs to the pyridoxine kinase family.</text>
</comment>
<comment type="catalytic activity">
    <reaction evidence="13">
        <text>pyridoxal + ATP = pyridoxal 5'-phosphate + ADP + H(+)</text>
        <dbReference type="Rhea" id="RHEA:10224"/>
        <dbReference type="ChEBI" id="CHEBI:15378"/>
        <dbReference type="ChEBI" id="CHEBI:17310"/>
        <dbReference type="ChEBI" id="CHEBI:30616"/>
        <dbReference type="ChEBI" id="CHEBI:456216"/>
        <dbReference type="ChEBI" id="CHEBI:597326"/>
        <dbReference type="EC" id="2.7.1.35"/>
    </reaction>
    <physiologicalReaction direction="left-to-right" evidence="13">
        <dbReference type="Rhea" id="RHEA:10225"/>
    </physiologicalReaction>
</comment>
<name>A0ABD6EPM1_9BILA</name>
<sequence>MPIYRDKIIPLASIATPNIFELSELSGRKITCEKDCLEAIKVIHEMGVPTVVVTSGLETPTVKYCFGSSITDESINPVQYRFEIPSLPGVFVGTGDVFTSLLIVWLDKLNGDLRKAIEKVIGSLQGLLKRTIAHYHKTNPNSTSPATTIDLELQLVQSRYFLLNPHVSIVSKAL</sequence>
<gene>
    <name evidence="16" type="ORF">AB6A40_007935</name>
</gene>